<evidence type="ECO:0000256" key="2">
    <source>
        <dbReference type="ARBA" id="ARBA00022525"/>
    </source>
</evidence>
<evidence type="ECO:0000256" key="6">
    <source>
        <dbReference type="SAM" id="SignalP"/>
    </source>
</evidence>
<feature type="disulfide bond" evidence="5">
    <location>
        <begin position="354"/>
        <end position="369"/>
    </location>
</feature>
<keyword evidence="6" id="KW-0732">Signal</keyword>
<feature type="disulfide bond" evidence="5">
    <location>
        <begin position="326"/>
        <end position="336"/>
    </location>
</feature>
<evidence type="ECO:0000313" key="8">
    <source>
        <dbReference type="EMBL" id="AAC64661.1"/>
    </source>
</evidence>
<dbReference type="SMART" id="SM00215">
    <property type="entry name" value="VWC_out"/>
    <property type="match status" value="4"/>
</dbReference>
<feature type="disulfide bond" evidence="5">
    <location>
        <begin position="48"/>
        <end position="58"/>
    </location>
</feature>
<feature type="domain" description="Pacifastin" evidence="7">
    <location>
        <begin position="385"/>
        <end position="418"/>
    </location>
</feature>
<comment type="similarity">
    <text evidence="4 5">Belongs to the protease inhibitor I19 family.</text>
</comment>
<organism evidence="8">
    <name type="scientific">Pacifastacus leniusculus</name>
    <name type="common">Signal crayfish</name>
    <dbReference type="NCBI Taxonomy" id="6720"/>
    <lineage>
        <taxon>Eukaryota</taxon>
        <taxon>Metazoa</taxon>
        <taxon>Ecdysozoa</taxon>
        <taxon>Arthropoda</taxon>
        <taxon>Crustacea</taxon>
        <taxon>Multicrustacea</taxon>
        <taxon>Malacostraca</taxon>
        <taxon>Eumalacostraca</taxon>
        <taxon>Eucarida</taxon>
        <taxon>Decapoda</taxon>
        <taxon>Pleocyemata</taxon>
        <taxon>Astacidea</taxon>
        <taxon>Astacoidea</taxon>
        <taxon>Astacidae</taxon>
        <taxon>Pacifastacus</taxon>
    </lineage>
</organism>
<name>P91776_PACLE</name>
<feature type="site" description="Reactive bond" evidence="5">
    <location>
        <begin position="149"/>
        <end position="150"/>
    </location>
</feature>
<feature type="domain" description="Pacifastin" evidence="7">
    <location>
        <begin position="310"/>
        <end position="344"/>
    </location>
</feature>
<dbReference type="Pfam" id="PF05375">
    <property type="entry name" value="Pacifastin_I"/>
    <property type="match status" value="9"/>
</dbReference>
<reference evidence="8" key="1">
    <citation type="journal article" date="1997" name="Proc. Natl. Acad. Sci. U.S.A.">
        <title>Pacifastin, a novel 155-kDa heterodimeric proteinase inhibitor containing a unique transferrin chain.</title>
        <authorList>
            <person name="Liang Z."/>
            <person name="Sottrup-Jensen L."/>
            <person name="Aspan A."/>
            <person name="Hall M."/>
            <person name="Soderhall K."/>
        </authorList>
    </citation>
    <scope>NUCLEOTIDE SEQUENCE</scope>
</reference>
<feature type="chain" id="PRO_5013017263" evidence="6">
    <location>
        <begin position="16"/>
        <end position="420"/>
    </location>
</feature>
<feature type="domain" description="Pacifastin" evidence="7">
    <location>
        <begin position="32"/>
        <end position="66"/>
    </location>
</feature>
<dbReference type="InterPro" id="IPR001007">
    <property type="entry name" value="VWF_dom"/>
</dbReference>
<feature type="domain" description="Pacifastin" evidence="7">
    <location>
        <begin position="351"/>
        <end position="384"/>
    </location>
</feature>
<dbReference type="AlphaFoldDB" id="P91776"/>
<dbReference type="GO" id="GO:0005576">
    <property type="term" value="C:extracellular region"/>
    <property type="evidence" value="ECO:0007669"/>
    <property type="project" value="UniProtKB-SubCell"/>
</dbReference>
<dbReference type="SUPFAM" id="SSF57283">
    <property type="entry name" value="PMP inhibitors"/>
    <property type="match status" value="6"/>
</dbReference>
<dbReference type="PROSITE" id="PS51446">
    <property type="entry name" value="PACIFASTIN"/>
    <property type="match status" value="9"/>
</dbReference>
<comment type="caution">
    <text evidence="5">Lacks conserved residue(s) required for the propagation of feature annotation.</text>
</comment>
<evidence type="ECO:0000259" key="7">
    <source>
        <dbReference type="PROSITE" id="PS51446"/>
    </source>
</evidence>
<feature type="disulfide bond" evidence="5">
    <location>
        <begin position="388"/>
        <end position="403"/>
    </location>
</feature>
<feature type="domain" description="Pacifastin" evidence="7">
    <location>
        <begin position="229"/>
        <end position="263"/>
    </location>
</feature>
<evidence type="ECO:0000256" key="4">
    <source>
        <dbReference type="ARBA" id="ARBA00029459"/>
    </source>
</evidence>
<protein>
    <submittedName>
        <fullName evidence="8">Pacifastin light chain</fullName>
    </submittedName>
</protein>
<keyword evidence="5" id="KW-0722">Serine protease inhibitor</keyword>
<keyword evidence="3 5" id="KW-1015">Disulfide bond</keyword>
<feature type="disulfide bond" evidence="5">
    <location>
        <begin position="323"/>
        <end position="341"/>
    </location>
</feature>
<evidence type="ECO:0000256" key="5">
    <source>
        <dbReference type="PROSITE-ProRule" id="PRU00776"/>
    </source>
</evidence>
<comment type="subcellular location">
    <subcellularLocation>
        <location evidence="1">Secreted</location>
    </subcellularLocation>
</comment>
<feature type="domain" description="Pacifastin" evidence="7">
    <location>
        <begin position="269"/>
        <end position="302"/>
    </location>
</feature>
<feature type="disulfide bond" evidence="5">
    <location>
        <begin position="313"/>
        <end position="328"/>
    </location>
</feature>
<feature type="site" description="Reactive bond" evidence="5">
    <location>
        <begin position="296"/>
        <end position="297"/>
    </location>
</feature>
<accession>P91776</accession>
<feature type="disulfide bond" evidence="5">
    <location>
        <begin position="242"/>
        <end position="260"/>
    </location>
</feature>
<proteinExistence type="evidence at transcript level"/>
<dbReference type="InterPro" id="IPR008037">
    <property type="entry name" value="Pacifastin_dom"/>
</dbReference>
<feature type="disulfide bond" evidence="5">
    <location>
        <begin position="272"/>
        <end position="287"/>
    </location>
</feature>
<feature type="disulfide bond" evidence="5">
    <location>
        <begin position="45"/>
        <end position="63"/>
    </location>
</feature>
<feature type="domain" description="Pacifastin" evidence="7">
    <location>
        <begin position="164"/>
        <end position="197"/>
    </location>
</feature>
<dbReference type="InterPro" id="IPR036201">
    <property type="entry name" value="Pacifastin_dom_sf"/>
</dbReference>
<feature type="site" description="Reactive bond" evidence="5">
    <location>
        <begin position="412"/>
        <end position="413"/>
    </location>
</feature>
<feature type="domain" description="Pacifastin" evidence="7">
    <location>
        <begin position="73"/>
        <end position="107"/>
    </location>
</feature>
<sequence length="420" mass="45418">MKALLILVMTVAAHGASLEQPDPTPASDLPDKSLCAPGSRWKNECNWCSCADHGLALCTLMGCFPGYKAAQGESVCSEGSRWKADDCNWCRCIDGSPSCTKRLCRTKLAKGMFASQTEETECYGDPDTNRWRIECNWCRCVNGKGSCTRKGCPQVINGIGLANTNECEGTPTWTKGCNTCSCVNGSAQCTTEECDKLVQSPSVPAVAFRSGGRTGKCRPDAHDDSLPDYGQCVPGSRWKKDCNWCSCTETAIGMCTLIGCLNYEPKPGEAVCTDGSKWKDDCNWCTCNNGSASCTEKLCQYKPDGSLPDNDMCVPGSRWKDECNWCWCEANGAAPCTRMGCSEDYKPQPGEAVCIDGSRWKVDCNWCTCNNGSSACTEKLCLKPGGQCTEGESWRQDCNMCSCSTGLRICSVKGCPPTPT</sequence>
<keyword evidence="5" id="KW-0646">Protease inhibitor</keyword>
<feature type="disulfide bond" evidence="5">
    <location>
        <begin position="245"/>
        <end position="255"/>
    </location>
</feature>
<feature type="site" description="Reactive bond" evidence="5">
    <location>
        <begin position="378"/>
        <end position="379"/>
    </location>
</feature>
<dbReference type="GO" id="GO:0004867">
    <property type="term" value="F:serine-type endopeptidase inhibitor activity"/>
    <property type="evidence" value="ECO:0007669"/>
    <property type="project" value="UniProtKB-UniRule"/>
</dbReference>
<dbReference type="EMBL" id="U81825">
    <property type="protein sequence ID" value="AAC64661.1"/>
    <property type="molecule type" value="mRNA"/>
</dbReference>
<dbReference type="MEROPS" id="I19.002"/>
<keyword evidence="2" id="KW-0964">Secreted</keyword>
<evidence type="ECO:0000256" key="1">
    <source>
        <dbReference type="ARBA" id="ARBA00004613"/>
    </source>
</evidence>
<dbReference type="MEROPS" id="I19.006"/>
<evidence type="ECO:0000256" key="3">
    <source>
        <dbReference type="ARBA" id="ARBA00023157"/>
    </source>
</evidence>
<feature type="signal peptide" evidence="6">
    <location>
        <begin position="1"/>
        <end position="15"/>
    </location>
</feature>
<feature type="disulfide bond" evidence="5">
    <location>
        <begin position="167"/>
        <end position="182"/>
    </location>
</feature>
<feature type="disulfide bond" evidence="5">
    <location>
        <begin position="232"/>
        <end position="247"/>
    </location>
</feature>
<feature type="domain" description="Pacifastin" evidence="7">
    <location>
        <begin position="119"/>
        <end position="155"/>
    </location>
</feature>
<feature type="disulfide bond" evidence="5">
    <location>
        <begin position="35"/>
        <end position="50"/>
    </location>
</feature>